<dbReference type="KEGG" id="slx:SLAV_07040"/>
<proteinExistence type="predicted"/>
<organism evidence="1 2">
    <name type="scientific">Streptomyces lavendulae subsp. lavendulae</name>
    <dbReference type="NCBI Taxonomy" id="58340"/>
    <lineage>
        <taxon>Bacteria</taxon>
        <taxon>Bacillati</taxon>
        <taxon>Actinomycetota</taxon>
        <taxon>Actinomycetes</taxon>
        <taxon>Kitasatosporales</taxon>
        <taxon>Streptomycetaceae</taxon>
        <taxon>Streptomyces</taxon>
    </lineage>
</organism>
<evidence type="ECO:0000313" key="1">
    <source>
        <dbReference type="EMBL" id="ATZ23312.1"/>
    </source>
</evidence>
<gene>
    <name evidence="1" type="ORF">SLAV_07040</name>
</gene>
<dbReference type="AlphaFoldDB" id="A0A2K8P993"/>
<dbReference type="SUPFAM" id="SSF140663">
    <property type="entry name" value="TTHA0068-like"/>
    <property type="match status" value="1"/>
</dbReference>
<reference evidence="1 2" key="1">
    <citation type="submission" date="2017-11" db="EMBL/GenBank/DDBJ databases">
        <title>Complete genome sequence of Streptomyces lavendulae subsp. lavendulae CCM 3239 (formerly 'Streptomyces aureofaciens CCM 3239'), the producer of the angucycline-type antibiotic auricin.</title>
        <authorList>
            <person name="Busche T."/>
            <person name="Novakova R."/>
            <person name="Al'Dilaimi A."/>
            <person name="Homerova D."/>
            <person name="Feckova L."/>
            <person name="Rezuchova B."/>
            <person name="Mingyar E."/>
            <person name="Csolleiova D."/>
            <person name="Bekeova C."/>
            <person name="Winkler A."/>
            <person name="Sevcikova B."/>
            <person name="Kalinowski J."/>
            <person name="Kormanec J."/>
            <person name="Ruckert C."/>
        </authorList>
    </citation>
    <scope>NUCLEOTIDE SEQUENCE [LARGE SCALE GENOMIC DNA]</scope>
    <source>
        <strain evidence="1 2">CCM 3239</strain>
    </source>
</reference>
<dbReference type="Gene3D" id="1.10.3450.10">
    <property type="entry name" value="TTHA0068-like"/>
    <property type="match status" value="1"/>
</dbReference>
<accession>A0A2K8P993</accession>
<sequence length="119" mass="12346">MRTPAATVEEAQRLLDAGMPFHAHEVFEDAWKSGPAADAPLWRGLAQLAVGLTHAARGNAVGGARLLRRGAAQLSGVREAYGMDLPGLARWAGELARRVEGGAGVDAAVEAPRLRGGGL</sequence>
<evidence type="ECO:0000313" key="2">
    <source>
        <dbReference type="Proteomes" id="UP000231791"/>
    </source>
</evidence>
<dbReference type="InterPro" id="IPR023203">
    <property type="entry name" value="TTHA0068_sf"/>
</dbReference>
<dbReference type="InterPro" id="IPR005500">
    <property type="entry name" value="DUF309"/>
</dbReference>
<dbReference type="PANTHER" id="PTHR34796">
    <property type="entry name" value="EXPRESSED PROTEIN"/>
    <property type="match status" value="1"/>
</dbReference>
<name>A0A2K8P993_STRLA</name>
<dbReference type="EMBL" id="CP024985">
    <property type="protein sequence ID" value="ATZ23312.1"/>
    <property type="molecule type" value="Genomic_DNA"/>
</dbReference>
<dbReference type="PANTHER" id="PTHR34796:SF1">
    <property type="entry name" value="EXPRESSED PROTEIN"/>
    <property type="match status" value="1"/>
</dbReference>
<dbReference type="Pfam" id="PF03745">
    <property type="entry name" value="DUF309"/>
    <property type="match status" value="1"/>
</dbReference>
<keyword evidence="2" id="KW-1185">Reference proteome</keyword>
<dbReference type="Proteomes" id="UP000231791">
    <property type="component" value="Chromosome"/>
</dbReference>
<protein>
    <submittedName>
        <fullName evidence="1">Uncharacterized protein</fullName>
    </submittedName>
</protein>